<dbReference type="GO" id="GO:0005777">
    <property type="term" value="C:peroxisome"/>
    <property type="evidence" value="ECO:0007669"/>
    <property type="project" value="TreeGrafter"/>
</dbReference>
<evidence type="ECO:0000256" key="1">
    <source>
        <dbReference type="ARBA" id="ARBA00001933"/>
    </source>
</evidence>
<keyword evidence="5 9" id="KW-0808">Transferase</keyword>
<dbReference type="InterPro" id="IPR015421">
    <property type="entry name" value="PyrdxlP-dep_Trfase_major"/>
</dbReference>
<organism evidence="9 10">
    <name type="scientific">Pholiota conissans</name>
    <dbReference type="NCBI Taxonomy" id="109636"/>
    <lineage>
        <taxon>Eukaryota</taxon>
        <taxon>Fungi</taxon>
        <taxon>Dikarya</taxon>
        <taxon>Basidiomycota</taxon>
        <taxon>Agaricomycotina</taxon>
        <taxon>Agaricomycetes</taxon>
        <taxon>Agaricomycetidae</taxon>
        <taxon>Agaricales</taxon>
        <taxon>Agaricineae</taxon>
        <taxon>Strophariaceae</taxon>
        <taxon>Pholiota</taxon>
    </lineage>
</organism>
<dbReference type="InterPro" id="IPR015424">
    <property type="entry name" value="PyrdxlP-dep_Trfase"/>
</dbReference>
<dbReference type="Gene3D" id="3.90.1150.10">
    <property type="entry name" value="Aspartate Aminotransferase, domain 1"/>
    <property type="match status" value="1"/>
</dbReference>
<dbReference type="GO" id="GO:0004760">
    <property type="term" value="F:L-serine-pyruvate transaminase activity"/>
    <property type="evidence" value="ECO:0007669"/>
    <property type="project" value="TreeGrafter"/>
</dbReference>
<dbReference type="Gene3D" id="3.40.640.10">
    <property type="entry name" value="Type I PLP-dependent aspartate aminotransferase-like (Major domain)"/>
    <property type="match status" value="1"/>
</dbReference>
<dbReference type="Pfam" id="PF00266">
    <property type="entry name" value="Aminotran_5"/>
    <property type="match status" value="1"/>
</dbReference>
<dbReference type="InterPro" id="IPR015422">
    <property type="entry name" value="PyrdxlP-dep_Trfase_small"/>
</dbReference>
<evidence type="ECO:0000256" key="4">
    <source>
        <dbReference type="ARBA" id="ARBA00022576"/>
    </source>
</evidence>
<dbReference type="Proteomes" id="UP000807469">
    <property type="component" value="Unassembled WGS sequence"/>
</dbReference>
<dbReference type="OrthoDB" id="3261131at2759"/>
<evidence type="ECO:0000313" key="10">
    <source>
        <dbReference type="Proteomes" id="UP000807469"/>
    </source>
</evidence>
<dbReference type="Gene3D" id="1.10.510.10">
    <property type="entry name" value="Transferase(Phosphotransferase) domain 1"/>
    <property type="match status" value="1"/>
</dbReference>
<dbReference type="FunFam" id="3.40.640.10:FF:000027">
    <property type="entry name" value="Serine--pyruvate aminotransferase, mitochondrial"/>
    <property type="match status" value="1"/>
</dbReference>
<proteinExistence type="inferred from homology"/>
<dbReference type="InterPro" id="IPR011009">
    <property type="entry name" value="Kinase-like_dom_sf"/>
</dbReference>
<evidence type="ECO:0000256" key="6">
    <source>
        <dbReference type="ARBA" id="ARBA00022898"/>
    </source>
</evidence>
<evidence type="ECO:0000256" key="7">
    <source>
        <dbReference type="RuleBase" id="RU004504"/>
    </source>
</evidence>
<dbReference type="GO" id="GO:0019265">
    <property type="term" value="P:glycine biosynthetic process, by transamination of glyoxylate"/>
    <property type="evidence" value="ECO:0007669"/>
    <property type="project" value="TreeGrafter"/>
</dbReference>
<comment type="similarity">
    <text evidence="2">Belongs to the class-V pyridoxal-phosphate-dependent aminotransferase family.</text>
</comment>
<protein>
    <recommendedName>
        <fullName evidence="3">alanine--glyoxylate transaminase</fullName>
        <ecNumber evidence="3">2.6.1.44</ecNumber>
    </recommendedName>
</protein>
<evidence type="ECO:0000256" key="2">
    <source>
        <dbReference type="ARBA" id="ARBA00009236"/>
    </source>
</evidence>
<dbReference type="InterPro" id="IPR000192">
    <property type="entry name" value="Aminotrans_V_dom"/>
</dbReference>
<dbReference type="GO" id="GO:0008453">
    <property type="term" value="F:alanine-glyoxylate transaminase activity"/>
    <property type="evidence" value="ECO:0007669"/>
    <property type="project" value="UniProtKB-EC"/>
</dbReference>
<dbReference type="SUPFAM" id="SSF56112">
    <property type="entry name" value="Protein kinase-like (PK-like)"/>
    <property type="match status" value="1"/>
</dbReference>
<keyword evidence="6" id="KW-0663">Pyridoxal phosphate</keyword>
<dbReference type="PANTHER" id="PTHR21152">
    <property type="entry name" value="AMINOTRANSFERASE CLASS V"/>
    <property type="match status" value="1"/>
</dbReference>
<dbReference type="PANTHER" id="PTHR21152:SF24">
    <property type="entry name" value="ALANINE--GLYOXYLATE AMINOTRANSFERASE 1"/>
    <property type="match status" value="1"/>
</dbReference>
<dbReference type="SUPFAM" id="SSF53383">
    <property type="entry name" value="PLP-dependent transferases"/>
    <property type="match status" value="1"/>
</dbReference>
<comment type="caution">
    <text evidence="9">The sequence shown here is derived from an EMBL/GenBank/DDBJ whole genome shotgun (WGS) entry which is preliminary data.</text>
</comment>
<reference evidence="9" key="1">
    <citation type="submission" date="2020-11" db="EMBL/GenBank/DDBJ databases">
        <authorList>
            <consortium name="DOE Joint Genome Institute"/>
            <person name="Ahrendt S."/>
            <person name="Riley R."/>
            <person name="Andreopoulos W."/>
            <person name="Labutti K."/>
            <person name="Pangilinan J."/>
            <person name="Ruiz-Duenas F.J."/>
            <person name="Barrasa J.M."/>
            <person name="Sanchez-Garcia M."/>
            <person name="Camarero S."/>
            <person name="Miyauchi S."/>
            <person name="Serrano A."/>
            <person name="Linde D."/>
            <person name="Babiker R."/>
            <person name="Drula E."/>
            <person name="Ayuso-Fernandez I."/>
            <person name="Pacheco R."/>
            <person name="Padilla G."/>
            <person name="Ferreira P."/>
            <person name="Barriuso J."/>
            <person name="Kellner H."/>
            <person name="Castanera R."/>
            <person name="Alfaro M."/>
            <person name="Ramirez L."/>
            <person name="Pisabarro A.G."/>
            <person name="Kuo A."/>
            <person name="Tritt A."/>
            <person name="Lipzen A."/>
            <person name="He G."/>
            <person name="Yan M."/>
            <person name="Ng V."/>
            <person name="Cullen D."/>
            <person name="Martin F."/>
            <person name="Rosso M.-N."/>
            <person name="Henrissat B."/>
            <person name="Hibbett D."/>
            <person name="Martinez A.T."/>
            <person name="Grigoriev I.V."/>
        </authorList>
    </citation>
    <scope>NUCLEOTIDE SEQUENCE</scope>
    <source>
        <strain evidence="9">CIRM-BRFM 674</strain>
    </source>
</reference>
<keyword evidence="10" id="KW-1185">Reference proteome</keyword>
<evidence type="ECO:0000313" key="9">
    <source>
        <dbReference type="EMBL" id="KAF9477785.1"/>
    </source>
</evidence>
<gene>
    <name evidence="9" type="ORF">BDN70DRAFT_896271</name>
</gene>
<keyword evidence="4" id="KW-0032">Aminotransferase</keyword>
<dbReference type="EMBL" id="MU155251">
    <property type="protein sequence ID" value="KAF9477785.1"/>
    <property type="molecule type" value="Genomic_DNA"/>
</dbReference>
<name>A0A9P5Z131_9AGAR</name>
<dbReference type="InterPro" id="IPR020578">
    <property type="entry name" value="Aminotrans_V_PyrdxlP_BS"/>
</dbReference>
<comment type="cofactor">
    <cofactor evidence="1 7">
        <name>pyridoxal 5'-phosphate</name>
        <dbReference type="ChEBI" id="CHEBI:597326"/>
    </cofactor>
</comment>
<sequence length="828" mass="88957">MSSCPVAAAAAQQKLLAIPGPIQLSPAVQQTLALPPLSHVSPEFVQVFQESLKMTRQIVGASPASAALLLAGSGTLGWDQVGANLIEQGDRALVLHTGYFGDGFRECLETYGAKTTTLRAPLGGTVPLADVERALLRSSQDRFKYKMVTITHVDTSTGVLSDVRAIAACVRRASPGTLVVVDAVCSLASEEVQMDAWGVDVVLSASQKGLGAPPGLSVLVASPHAVQVWQERKARGVKSGSFYSSWEKWMPIMQAYDAGKPAYFGTPAVSIVRAYHASLREITTGPISLTARIALHAAASAKITAAAAALGLRPLAPNPHERAHGMTALYVPVDAAGRDKVKAAAVLGAVSRRGVVMAGGLVSEGGVKERYIRIGHMGWSVVGDGGKDVDRMIRVLQEAVLEEVEKAEREARGVGCSLIKPSREPHLKTSPFLATYSMECVRTAPSLRSLLSVEPENILFFVPETPLPGKIVGRHRWAALMSAEAFDNQFSGYDKVVVTPGITLSNGAKSSGHSTIQTDPLNPYVTAIGHQKDLQRLHIPCSYSISFSKVFCTPSTIQISNRPSMIPERSKAAKIATPMCCAVVCGISSRRAWAKCQAWIETILTSLLHYRLGDARIALLVVEMKQELGAGACDPILQAGLSMRRIWIDSLRMRHVYCTGYRPDTSDDGTMDEEAPSTKVVVKFIARYGKEAHELLAREGYAPRLPYYGPVSRTPLSGVLPGPAERSSPGLCLRSDLTYMVVMDYVEASSKIPSDARQQISSALKLLHPKGYIFGDLREQNVLFDSAGKVKFIKFKRSKAFGNLTPISALSGYPQPQQPSPSIPVTAI</sequence>
<feature type="domain" description="Aminotransferase class V" evidence="8">
    <location>
        <begin position="38"/>
        <end position="266"/>
    </location>
</feature>
<evidence type="ECO:0000256" key="5">
    <source>
        <dbReference type="ARBA" id="ARBA00022679"/>
    </source>
</evidence>
<evidence type="ECO:0000256" key="3">
    <source>
        <dbReference type="ARBA" id="ARBA00013049"/>
    </source>
</evidence>
<dbReference type="PROSITE" id="PS00595">
    <property type="entry name" value="AA_TRANSFER_CLASS_5"/>
    <property type="match status" value="1"/>
</dbReference>
<dbReference type="EC" id="2.6.1.44" evidence="3"/>
<dbReference type="AlphaFoldDB" id="A0A9P5Z131"/>
<accession>A0A9P5Z131</accession>
<evidence type="ECO:0000259" key="8">
    <source>
        <dbReference type="Pfam" id="PF00266"/>
    </source>
</evidence>